<protein>
    <submittedName>
        <fullName evidence="3">SNF2-related protein</fullName>
    </submittedName>
</protein>
<keyword evidence="1" id="KW-0378">Hydrolase</keyword>
<dbReference type="InterPro" id="IPR027417">
    <property type="entry name" value="P-loop_NTPase"/>
</dbReference>
<dbReference type="SUPFAM" id="SSF52540">
    <property type="entry name" value="P-loop containing nucleoside triphosphate hydrolases"/>
    <property type="match status" value="2"/>
</dbReference>
<dbReference type="RefSeq" id="WP_377009401.1">
    <property type="nucleotide sequence ID" value="NZ_JBHSLV010000028.1"/>
</dbReference>
<feature type="domain" description="Helicase ATP-binding" evidence="2">
    <location>
        <begin position="76"/>
        <end position="255"/>
    </location>
</feature>
<comment type="caution">
    <text evidence="3">The sequence shown here is derived from an EMBL/GenBank/DDBJ whole genome shotgun (WGS) entry which is preliminary data.</text>
</comment>
<sequence length="529" mass="59992">MLKTAMLCSIDRPPYLSLLSEIGFNVDEPEAELDFSGSPFLQLLVDLGLDLNDKVPVGINGLRPESALRSYQRYLADMIVEKDALLGAAEMSLGKTGATLTGVRRLLRADRRHRCIIVAPLEVAKNTWPDEIAAWAHLQDLTFTVVCGDEAQRSAALQVDADLTIINRENLQWLWRKIGGIIGWRWSILVYDESSRLKGFTRRTKGTKTKKPALTEFGVLAAARSRIKRVVELSGTPSPNGLIDLGGQAFILDQGQRLGTTKSKFKKRWFDENPFSFEITPKPHAEAEIMGLMKDVMIGLRSQDYIDLPPRHFNVIKVKLPPKIMKEYRAFERTMVAERYDVEALSRGVLTNKLLQFVNGGLYRQDPDDPDAARETIPIHDVKLRALENIIEEAAGQPVLVAYSFQFDMDRIRKRFPKAVFFKDDPNFVKRWNRGEIKIGVAHPASIGHGLNLQFGGYIQVWFGLTWSLELWDQFNRRLARPGQSHHTVFIHVILAEGTEDFAQYANLQTKGMTQDQITDRVRVRLNIN</sequence>
<organism evidence="3 4">
    <name type="scientific">Bosea vestrisii</name>
    <dbReference type="NCBI Taxonomy" id="151416"/>
    <lineage>
        <taxon>Bacteria</taxon>
        <taxon>Pseudomonadati</taxon>
        <taxon>Pseudomonadota</taxon>
        <taxon>Alphaproteobacteria</taxon>
        <taxon>Hyphomicrobiales</taxon>
        <taxon>Boseaceae</taxon>
        <taxon>Bosea</taxon>
    </lineage>
</organism>
<dbReference type="InterPro" id="IPR000330">
    <property type="entry name" value="SNF2_N"/>
</dbReference>
<dbReference type="PANTHER" id="PTHR45766:SF6">
    <property type="entry name" value="SWI_SNF-RELATED MATRIX-ASSOCIATED ACTIN-DEPENDENT REGULATOR OF CHROMATIN SUBFAMILY A-LIKE PROTEIN 1"/>
    <property type="match status" value="1"/>
</dbReference>
<dbReference type="Gene3D" id="3.40.50.300">
    <property type="entry name" value="P-loop containing nucleotide triphosphate hydrolases"/>
    <property type="match status" value="2"/>
</dbReference>
<accession>A0ABW0HC41</accession>
<keyword evidence="4" id="KW-1185">Reference proteome</keyword>
<dbReference type="PROSITE" id="PS51192">
    <property type="entry name" value="HELICASE_ATP_BIND_1"/>
    <property type="match status" value="1"/>
</dbReference>
<dbReference type="Proteomes" id="UP001596104">
    <property type="component" value="Unassembled WGS sequence"/>
</dbReference>
<reference evidence="4" key="1">
    <citation type="journal article" date="2019" name="Int. J. Syst. Evol. Microbiol.">
        <title>The Global Catalogue of Microorganisms (GCM) 10K type strain sequencing project: providing services to taxonomists for standard genome sequencing and annotation.</title>
        <authorList>
            <consortium name="The Broad Institute Genomics Platform"/>
            <consortium name="The Broad Institute Genome Sequencing Center for Infectious Disease"/>
            <person name="Wu L."/>
            <person name="Ma J."/>
        </authorList>
    </citation>
    <scope>NUCLEOTIDE SEQUENCE [LARGE SCALE GENOMIC DNA]</scope>
    <source>
        <strain evidence="4">CGMCC 1.16326</strain>
    </source>
</reference>
<evidence type="ECO:0000313" key="3">
    <source>
        <dbReference type="EMBL" id="MFC5394220.1"/>
    </source>
</evidence>
<evidence type="ECO:0000256" key="1">
    <source>
        <dbReference type="ARBA" id="ARBA00022801"/>
    </source>
</evidence>
<evidence type="ECO:0000259" key="2">
    <source>
        <dbReference type="PROSITE" id="PS51192"/>
    </source>
</evidence>
<dbReference type="InterPro" id="IPR014001">
    <property type="entry name" value="Helicase_ATP-bd"/>
</dbReference>
<dbReference type="EMBL" id="JBHSLV010000028">
    <property type="protein sequence ID" value="MFC5394220.1"/>
    <property type="molecule type" value="Genomic_DNA"/>
</dbReference>
<evidence type="ECO:0000313" key="4">
    <source>
        <dbReference type="Proteomes" id="UP001596104"/>
    </source>
</evidence>
<name>A0ABW0HC41_9HYPH</name>
<dbReference type="Pfam" id="PF00176">
    <property type="entry name" value="SNF2-rel_dom"/>
    <property type="match status" value="1"/>
</dbReference>
<proteinExistence type="predicted"/>
<gene>
    <name evidence="3" type="ORF">ACFPPC_16390</name>
</gene>
<dbReference type="PANTHER" id="PTHR45766">
    <property type="entry name" value="DNA ANNEALING HELICASE AND ENDONUCLEASE ZRANB3 FAMILY MEMBER"/>
    <property type="match status" value="1"/>
</dbReference>
<dbReference type="SMART" id="SM00487">
    <property type="entry name" value="DEXDc"/>
    <property type="match status" value="1"/>
</dbReference>